<feature type="domain" description="Nudix hydrolase" evidence="7">
    <location>
        <begin position="15"/>
        <end position="143"/>
    </location>
</feature>
<feature type="region of interest" description="Disordered" evidence="6">
    <location>
        <begin position="154"/>
        <end position="201"/>
    </location>
</feature>
<name>A0ABS0JFQ6_9ACTN</name>
<dbReference type="PROSITE" id="PS51462">
    <property type="entry name" value="NUDIX"/>
    <property type="match status" value="1"/>
</dbReference>
<dbReference type="PROSITE" id="PS00893">
    <property type="entry name" value="NUDIX_BOX"/>
    <property type="match status" value="1"/>
</dbReference>
<evidence type="ECO:0000313" key="8">
    <source>
        <dbReference type="EMBL" id="MBG6065321.1"/>
    </source>
</evidence>
<evidence type="ECO:0000256" key="1">
    <source>
        <dbReference type="ARBA" id="ARBA00001946"/>
    </source>
</evidence>
<comment type="caution">
    <text evidence="8">The sequence shown here is derived from an EMBL/GenBank/DDBJ whole genome shotgun (WGS) entry which is preliminary data.</text>
</comment>
<dbReference type="CDD" id="cd18876">
    <property type="entry name" value="NUDIX_Hydrolase"/>
    <property type="match status" value="1"/>
</dbReference>
<dbReference type="PANTHER" id="PTHR43046:SF12">
    <property type="entry name" value="GDP-MANNOSE MANNOSYL HYDROLASE"/>
    <property type="match status" value="1"/>
</dbReference>
<evidence type="ECO:0000256" key="4">
    <source>
        <dbReference type="ARBA" id="ARBA00022842"/>
    </source>
</evidence>
<sequence>MTWTEPATWYANLASFYAAAAAFITDPAGNVLLVKPTYRDHWAFPGGYVDEGEYPHDACAREIREELGISVAVGDLLVVDWAPPAGQRPRAIVSFMFDCGSIANLDGLVLPGQELEDAAFFRPREAEQRLPDNVATRVRTAMSARDRQTPVYLAGGSVVPLPSADGAEHEAARRPTPPSSLSAADHTPWSGAGPGRQGGAP</sequence>
<dbReference type="InterPro" id="IPR020084">
    <property type="entry name" value="NUDIX_hydrolase_CS"/>
</dbReference>
<comment type="similarity">
    <text evidence="2 5">Belongs to the Nudix hydrolase family.</text>
</comment>
<dbReference type="PANTHER" id="PTHR43046">
    <property type="entry name" value="GDP-MANNOSE MANNOSYL HYDROLASE"/>
    <property type="match status" value="1"/>
</dbReference>
<keyword evidence="9" id="KW-1185">Reference proteome</keyword>
<dbReference type="SUPFAM" id="SSF55811">
    <property type="entry name" value="Nudix"/>
    <property type="match status" value="1"/>
</dbReference>
<organism evidence="8 9">
    <name type="scientific">Micromonospora ureilytica</name>
    <dbReference type="NCBI Taxonomy" id="709868"/>
    <lineage>
        <taxon>Bacteria</taxon>
        <taxon>Bacillati</taxon>
        <taxon>Actinomycetota</taxon>
        <taxon>Actinomycetes</taxon>
        <taxon>Micromonosporales</taxon>
        <taxon>Micromonosporaceae</taxon>
        <taxon>Micromonospora</taxon>
    </lineage>
</organism>
<dbReference type="PRINTS" id="PR00502">
    <property type="entry name" value="NUDIXFAMILY"/>
</dbReference>
<dbReference type="Proteomes" id="UP000614915">
    <property type="component" value="Unassembled WGS sequence"/>
</dbReference>
<dbReference type="InterPro" id="IPR020476">
    <property type="entry name" value="Nudix_hydrolase"/>
</dbReference>
<protein>
    <submittedName>
        <fullName evidence="8">ADP-ribose pyrophosphatase YjhB (NUDIX family)</fullName>
    </submittedName>
</protein>
<comment type="cofactor">
    <cofactor evidence="1">
        <name>Mg(2+)</name>
        <dbReference type="ChEBI" id="CHEBI:18420"/>
    </cofactor>
</comment>
<dbReference type="RefSeq" id="WP_307787835.1">
    <property type="nucleotide sequence ID" value="NZ_JADOTX010000001.1"/>
</dbReference>
<dbReference type="EMBL" id="JADOTX010000001">
    <property type="protein sequence ID" value="MBG6065321.1"/>
    <property type="molecule type" value="Genomic_DNA"/>
</dbReference>
<dbReference type="InterPro" id="IPR000086">
    <property type="entry name" value="NUDIX_hydrolase_dom"/>
</dbReference>
<evidence type="ECO:0000256" key="6">
    <source>
        <dbReference type="SAM" id="MobiDB-lite"/>
    </source>
</evidence>
<accession>A0ABS0JFQ6</accession>
<evidence type="ECO:0000256" key="5">
    <source>
        <dbReference type="RuleBase" id="RU003476"/>
    </source>
</evidence>
<gene>
    <name evidence="8" type="ORF">IW248_001608</name>
</gene>
<dbReference type="InterPro" id="IPR015797">
    <property type="entry name" value="NUDIX_hydrolase-like_dom_sf"/>
</dbReference>
<keyword evidence="3 5" id="KW-0378">Hydrolase</keyword>
<dbReference type="Gene3D" id="3.90.79.10">
    <property type="entry name" value="Nucleoside Triphosphate Pyrophosphohydrolase"/>
    <property type="match status" value="1"/>
</dbReference>
<reference evidence="8 9" key="1">
    <citation type="submission" date="2020-11" db="EMBL/GenBank/DDBJ databases">
        <title>Sequencing the genomes of 1000 actinobacteria strains.</title>
        <authorList>
            <person name="Klenk H.-P."/>
        </authorList>
    </citation>
    <scope>NUCLEOTIDE SEQUENCE [LARGE SCALE GENOMIC DNA]</scope>
    <source>
        <strain evidence="8 9">DSM 101692</strain>
    </source>
</reference>
<dbReference type="Pfam" id="PF00293">
    <property type="entry name" value="NUDIX"/>
    <property type="match status" value="1"/>
</dbReference>
<proteinExistence type="inferred from homology"/>
<keyword evidence="4" id="KW-0460">Magnesium</keyword>
<evidence type="ECO:0000256" key="3">
    <source>
        <dbReference type="ARBA" id="ARBA00022801"/>
    </source>
</evidence>
<evidence type="ECO:0000259" key="7">
    <source>
        <dbReference type="PROSITE" id="PS51462"/>
    </source>
</evidence>
<feature type="compositionally biased region" description="Gly residues" evidence="6">
    <location>
        <begin position="192"/>
        <end position="201"/>
    </location>
</feature>
<evidence type="ECO:0000313" key="9">
    <source>
        <dbReference type="Proteomes" id="UP000614915"/>
    </source>
</evidence>
<evidence type="ECO:0000256" key="2">
    <source>
        <dbReference type="ARBA" id="ARBA00005582"/>
    </source>
</evidence>